<organism evidence="1 2">
    <name type="scientific">Panicum virgatum</name>
    <name type="common">Blackwell switchgrass</name>
    <dbReference type="NCBI Taxonomy" id="38727"/>
    <lineage>
        <taxon>Eukaryota</taxon>
        <taxon>Viridiplantae</taxon>
        <taxon>Streptophyta</taxon>
        <taxon>Embryophyta</taxon>
        <taxon>Tracheophyta</taxon>
        <taxon>Spermatophyta</taxon>
        <taxon>Magnoliopsida</taxon>
        <taxon>Liliopsida</taxon>
        <taxon>Poales</taxon>
        <taxon>Poaceae</taxon>
        <taxon>PACMAD clade</taxon>
        <taxon>Panicoideae</taxon>
        <taxon>Panicodae</taxon>
        <taxon>Paniceae</taxon>
        <taxon>Panicinae</taxon>
        <taxon>Panicum</taxon>
        <taxon>Panicum sect. Hiantes</taxon>
    </lineage>
</organism>
<accession>A0A8T0RGE8</accession>
<evidence type="ECO:0000313" key="2">
    <source>
        <dbReference type="Proteomes" id="UP000823388"/>
    </source>
</evidence>
<name>A0A8T0RGE8_PANVG</name>
<protein>
    <submittedName>
        <fullName evidence="1">Uncharacterized protein</fullName>
    </submittedName>
</protein>
<keyword evidence="2" id="KW-1185">Reference proteome</keyword>
<reference evidence="1" key="1">
    <citation type="submission" date="2020-05" db="EMBL/GenBank/DDBJ databases">
        <title>WGS assembly of Panicum virgatum.</title>
        <authorList>
            <person name="Lovell J.T."/>
            <person name="Jenkins J."/>
            <person name="Shu S."/>
            <person name="Juenger T.E."/>
            <person name="Schmutz J."/>
        </authorList>
    </citation>
    <scope>NUCLEOTIDE SEQUENCE</scope>
    <source>
        <strain evidence="1">AP13</strain>
    </source>
</reference>
<dbReference type="Proteomes" id="UP000823388">
    <property type="component" value="Chromosome 6K"/>
</dbReference>
<dbReference type="EMBL" id="CM029047">
    <property type="protein sequence ID" value="KAG2584206.1"/>
    <property type="molecule type" value="Genomic_DNA"/>
</dbReference>
<gene>
    <name evidence="1" type="ORF">PVAP13_6KG282006</name>
</gene>
<evidence type="ECO:0000313" key="1">
    <source>
        <dbReference type="EMBL" id="KAG2584206.1"/>
    </source>
</evidence>
<dbReference type="AlphaFoldDB" id="A0A8T0RGE8"/>
<sequence>MPRGVRWWCSAHPPLLLRGGRNELAACIWAWIRMGGRGGGIGIGACGGAGSVAPGRTWPAHALLAGIAMELVSRSLFLNQSGFPLPLPPFPASSIGGEAARSRVHMDDAQPPTNCSRTTCAQTHNILLQELAPGSDPK</sequence>
<proteinExistence type="predicted"/>
<comment type="caution">
    <text evidence="1">The sequence shown here is derived from an EMBL/GenBank/DDBJ whole genome shotgun (WGS) entry which is preliminary data.</text>
</comment>